<accession>A0ACB9STY9</accession>
<evidence type="ECO:0000313" key="1">
    <source>
        <dbReference type="EMBL" id="KAI4458175.1"/>
    </source>
</evidence>
<sequence length="517" mass="60023">MNPPLQLSIVQVKQTDKTFKRKRIWQLGELRSVDGKNDEEHILEFDLQLDKVYRWVASTARERKLFIQHLWRQCNKYFTTEKPVFKNIPKSWTIEDIMTPESTYVSSPLMDLENNVMEDIQPITEKEQEDLNRLMSDCEFAISNAEAFMQVLSRDLSLLDGENVQCVLASEVETLMEQLEMAINEVTKIETRLDTYDEILCHVRNSMENMEKKNSMIAIANRNNTLLLKKLENIVSQLDLPKKHQTTLENPDFSTPENIRLAIEASKALKDALNADIEPALLDMAAVQEQKKYFLKYKDRFSYSLNRQLNNLFIHYGNHKGETLRNNDNFSLPQHNAIHKELQAYTELMHWTKAMERKAYEHLRSLYTESLGKLYEKDIRKLFDVAREAIGVTSGTVLPMKNQALLGLDSDQWTTEPNTVQRDNFESTLDNVLSQLEPVCLQEQQFCVSFFQLDVLSPSTKNTQTTLDGIENDSTPIDKKPEKKMDEDVRKVMSSLFLCLEEELLNFIGCIEKQDSL</sequence>
<reference evidence="1" key="1">
    <citation type="submission" date="2022-04" db="EMBL/GenBank/DDBJ databases">
        <title>Chromosome-scale genome assembly of Holotrichia oblita Faldermann.</title>
        <authorList>
            <person name="Rongchong L."/>
        </authorList>
    </citation>
    <scope>NUCLEOTIDE SEQUENCE</scope>
    <source>
        <strain evidence="1">81SQS9</strain>
    </source>
</reference>
<dbReference type="EMBL" id="CM043021">
    <property type="protein sequence ID" value="KAI4458175.1"/>
    <property type="molecule type" value="Genomic_DNA"/>
</dbReference>
<keyword evidence="2" id="KW-1185">Reference proteome</keyword>
<name>A0ACB9STY9_HOLOL</name>
<organism evidence="1 2">
    <name type="scientific">Holotrichia oblita</name>
    <name type="common">Chafer beetle</name>
    <dbReference type="NCBI Taxonomy" id="644536"/>
    <lineage>
        <taxon>Eukaryota</taxon>
        <taxon>Metazoa</taxon>
        <taxon>Ecdysozoa</taxon>
        <taxon>Arthropoda</taxon>
        <taxon>Hexapoda</taxon>
        <taxon>Insecta</taxon>
        <taxon>Pterygota</taxon>
        <taxon>Neoptera</taxon>
        <taxon>Endopterygota</taxon>
        <taxon>Coleoptera</taxon>
        <taxon>Polyphaga</taxon>
        <taxon>Scarabaeiformia</taxon>
        <taxon>Scarabaeidae</taxon>
        <taxon>Melolonthinae</taxon>
        <taxon>Holotrichia</taxon>
    </lineage>
</organism>
<dbReference type="Proteomes" id="UP001056778">
    <property type="component" value="Chromosome 7"/>
</dbReference>
<proteinExistence type="predicted"/>
<protein>
    <submittedName>
        <fullName evidence="1">Sec3/syntaxin-related</fullName>
    </submittedName>
</protein>
<comment type="caution">
    <text evidence="1">The sequence shown here is derived from an EMBL/GenBank/DDBJ whole genome shotgun (WGS) entry which is preliminary data.</text>
</comment>
<gene>
    <name evidence="1" type="ORF">MML48_7g00011660</name>
</gene>
<evidence type="ECO:0000313" key="2">
    <source>
        <dbReference type="Proteomes" id="UP001056778"/>
    </source>
</evidence>